<dbReference type="OMA" id="DELRCCG"/>
<dbReference type="GO" id="GO:0006508">
    <property type="term" value="P:proteolysis"/>
    <property type="evidence" value="ECO:0007669"/>
    <property type="project" value="UniProtKB-KW"/>
</dbReference>
<evidence type="ECO:0000259" key="5">
    <source>
        <dbReference type="PROSITE" id="PS50240"/>
    </source>
</evidence>
<evidence type="ECO:0000256" key="1">
    <source>
        <dbReference type="ARBA" id="ARBA00022670"/>
    </source>
</evidence>
<keyword evidence="2" id="KW-0378">Hydrolase</keyword>
<name>H2ZSM9_LATCH</name>
<dbReference type="EMBL" id="AFYH01270449">
    <property type="status" value="NOT_ANNOTATED_CDS"/>
    <property type="molecule type" value="Genomic_DNA"/>
</dbReference>
<dbReference type="InterPro" id="IPR018114">
    <property type="entry name" value="TRYPSIN_HIS"/>
</dbReference>
<dbReference type="eggNOG" id="KOG3627">
    <property type="taxonomic scope" value="Eukaryota"/>
</dbReference>
<dbReference type="PROSITE" id="PS00134">
    <property type="entry name" value="TRYPSIN_HIS"/>
    <property type="match status" value="1"/>
</dbReference>
<dbReference type="GO" id="GO:0004252">
    <property type="term" value="F:serine-type endopeptidase activity"/>
    <property type="evidence" value="ECO:0007669"/>
    <property type="project" value="InterPro"/>
</dbReference>
<dbReference type="InterPro" id="IPR001254">
    <property type="entry name" value="Trypsin_dom"/>
</dbReference>
<keyword evidence="7" id="KW-1185">Reference proteome</keyword>
<dbReference type="GeneTree" id="ENSGT00940000155418"/>
<organism evidence="6 7">
    <name type="scientific">Latimeria chalumnae</name>
    <name type="common">Coelacanth</name>
    <dbReference type="NCBI Taxonomy" id="7897"/>
    <lineage>
        <taxon>Eukaryota</taxon>
        <taxon>Metazoa</taxon>
        <taxon>Chordata</taxon>
        <taxon>Craniata</taxon>
        <taxon>Vertebrata</taxon>
        <taxon>Euteleostomi</taxon>
        <taxon>Coelacanthiformes</taxon>
        <taxon>Coelacanthidae</taxon>
        <taxon>Latimeria</taxon>
    </lineage>
</organism>
<reference evidence="6" key="2">
    <citation type="submission" date="2025-08" db="UniProtKB">
        <authorList>
            <consortium name="Ensembl"/>
        </authorList>
    </citation>
    <scope>IDENTIFICATION</scope>
</reference>
<evidence type="ECO:0000256" key="4">
    <source>
        <dbReference type="ARBA" id="ARBA00023157"/>
    </source>
</evidence>
<evidence type="ECO:0000256" key="3">
    <source>
        <dbReference type="ARBA" id="ARBA00022825"/>
    </source>
</evidence>
<keyword evidence="4" id="KW-1015">Disulfide bond</keyword>
<dbReference type="PROSITE" id="PS50240">
    <property type="entry name" value="TRYPSIN_DOM"/>
    <property type="match status" value="1"/>
</dbReference>
<dbReference type="Pfam" id="PF00089">
    <property type="entry name" value="Trypsin"/>
    <property type="match status" value="1"/>
</dbReference>
<dbReference type="OrthoDB" id="9425590at2759"/>
<dbReference type="SUPFAM" id="SSF50494">
    <property type="entry name" value="Trypsin-like serine proteases"/>
    <property type="match status" value="1"/>
</dbReference>
<evidence type="ECO:0000313" key="6">
    <source>
        <dbReference type="Ensembl" id="ENSLACP00000000400.1"/>
    </source>
</evidence>
<accession>H2ZSM9</accession>
<dbReference type="SMART" id="SM00020">
    <property type="entry name" value="Tryp_SPc"/>
    <property type="match status" value="1"/>
</dbReference>
<dbReference type="FunFam" id="2.40.10.10:FF:000003">
    <property type="entry name" value="Transmembrane serine protease 3"/>
    <property type="match status" value="1"/>
</dbReference>
<dbReference type="Gene3D" id="2.40.10.10">
    <property type="entry name" value="Trypsin-like serine proteases"/>
    <property type="match status" value="2"/>
</dbReference>
<dbReference type="Ensembl" id="ENSLACT00000000402.1">
    <property type="protein sequence ID" value="ENSLACP00000000400.1"/>
    <property type="gene ID" value="ENSLACG00000000360.1"/>
</dbReference>
<feature type="domain" description="Peptidase S1" evidence="5">
    <location>
        <begin position="12"/>
        <end position="190"/>
    </location>
</feature>
<dbReference type="InterPro" id="IPR001314">
    <property type="entry name" value="Peptidase_S1A"/>
</dbReference>
<dbReference type="Proteomes" id="UP000008672">
    <property type="component" value="Unassembled WGS sequence"/>
</dbReference>
<dbReference type="KEGG" id="lcm:102347251"/>
<dbReference type="CDD" id="cd00190">
    <property type="entry name" value="Tryp_SPc"/>
    <property type="match status" value="1"/>
</dbReference>
<dbReference type="InParanoid" id="H2ZSM9"/>
<keyword evidence="3" id="KW-0720">Serine protease</keyword>
<dbReference type="AlphaFoldDB" id="H2ZSM9"/>
<dbReference type="PRINTS" id="PR00722">
    <property type="entry name" value="CHYMOTRYPSIN"/>
</dbReference>
<sequence>CGFRKLQSFNRIVGGVNVQTGEWPWQVSLQYRNSHTCGASIISNTWLVSAAHCFEKYTDPSRWTARMGTIRKTGGTVVNINRIIVHENYDTNTNDYDVAVLELSSPVAFDDNIQPVCLPSAEQTFDVGITCTISGWGRLSESGSLPQILQKAEVNIIGSNVCRRSTVYGFSISPRMLCAGFLKGEIDACQ</sequence>
<dbReference type="InterPro" id="IPR043504">
    <property type="entry name" value="Peptidase_S1_PA_chymotrypsin"/>
</dbReference>
<dbReference type="PANTHER" id="PTHR24252:SF7">
    <property type="entry name" value="HYALIN"/>
    <property type="match status" value="1"/>
</dbReference>
<protein>
    <recommendedName>
        <fullName evidence="5">Peptidase S1 domain-containing protein</fullName>
    </recommendedName>
</protein>
<dbReference type="InterPro" id="IPR009003">
    <property type="entry name" value="Peptidase_S1_PA"/>
</dbReference>
<dbReference type="EMBL" id="AFYH01270450">
    <property type="status" value="NOT_ANNOTATED_CDS"/>
    <property type="molecule type" value="Genomic_DNA"/>
</dbReference>
<reference evidence="7" key="1">
    <citation type="submission" date="2011-08" db="EMBL/GenBank/DDBJ databases">
        <title>The draft genome of Latimeria chalumnae.</title>
        <authorList>
            <person name="Di Palma F."/>
            <person name="Alfoldi J."/>
            <person name="Johnson J."/>
            <person name="Berlin A."/>
            <person name="Gnerre S."/>
            <person name="Jaffe D."/>
            <person name="MacCallum I."/>
            <person name="Young S."/>
            <person name="Walker B.J."/>
            <person name="Lander E."/>
            <person name="Lindblad-Toh K."/>
        </authorList>
    </citation>
    <scope>NUCLEOTIDE SEQUENCE [LARGE SCALE GENOMIC DNA]</scope>
    <source>
        <strain evidence="7">Wild caught</strain>
    </source>
</reference>
<dbReference type="HOGENOM" id="CLU_006842_1_2_1"/>
<evidence type="ECO:0000256" key="2">
    <source>
        <dbReference type="ARBA" id="ARBA00022801"/>
    </source>
</evidence>
<keyword evidence="1" id="KW-0645">Protease</keyword>
<evidence type="ECO:0000313" key="7">
    <source>
        <dbReference type="Proteomes" id="UP000008672"/>
    </source>
</evidence>
<proteinExistence type="predicted"/>
<dbReference type="STRING" id="7897.ENSLACP00000000400"/>
<dbReference type="PANTHER" id="PTHR24252">
    <property type="entry name" value="ACROSIN-RELATED"/>
    <property type="match status" value="1"/>
</dbReference>
<reference evidence="6" key="3">
    <citation type="submission" date="2025-09" db="UniProtKB">
        <authorList>
            <consortium name="Ensembl"/>
        </authorList>
    </citation>
    <scope>IDENTIFICATION</scope>
</reference>